<evidence type="ECO:0000256" key="2">
    <source>
        <dbReference type="ARBA" id="ARBA00008902"/>
    </source>
</evidence>
<keyword evidence="6" id="KW-0326">Glycosidase</keyword>
<accession>A0AAV7NQR6</accession>
<evidence type="ECO:0000256" key="4">
    <source>
        <dbReference type="ARBA" id="ARBA00016485"/>
    </source>
</evidence>
<feature type="active site" evidence="8">
    <location>
        <position position="50"/>
    </location>
</feature>
<dbReference type="Proteomes" id="UP001066276">
    <property type="component" value="Chromosome 8"/>
</dbReference>
<reference evidence="9" key="1">
    <citation type="journal article" date="2022" name="bioRxiv">
        <title>Sequencing and chromosome-scale assembly of the giantPleurodeles waltlgenome.</title>
        <authorList>
            <person name="Brown T."/>
            <person name="Elewa A."/>
            <person name="Iarovenko S."/>
            <person name="Subramanian E."/>
            <person name="Araus A.J."/>
            <person name="Petzold A."/>
            <person name="Susuki M."/>
            <person name="Suzuki K.-i.T."/>
            <person name="Hayashi T."/>
            <person name="Toyoda A."/>
            <person name="Oliveira C."/>
            <person name="Osipova E."/>
            <person name="Leigh N.D."/>
            <person name="Simon A."/>
            <person name="Yun M.H."/>
        </authorList>
    </citation>
    <scope>NUCLEOTIDE SEQUENCE</scope>
    <source>
        <strain evidence="9">20211129_DDA</strain>
        <tissue evidence="9">Liver</tissue>
    </source>
</reference>
<evidence type="ECO:0000313" key="10">
    <source>
        <dbReference type="Proteomes" id="UP001066276"/>
    </source>
</evidence>
<feature type="active site" evidence="8">
    <location>
        <position position="37"/>
    </location>
</feature>
<evidence type="ECO:0000256" key="5">
    <source>
        <dbReference type="ARBA" id="ARBA00022638"/>
    </source>
</evidence>
<dbReference type="InterPro" id="IPR002152">
    <property type="entry name" value="Glyco_hydro_23"/>
</dbReference>
<comment type="caution">
    <text evidence="9">The sequence shown here is derived from an EMBL/GenBank/DDBJ whole genome shotgun (WGS) entry which is preliminary data.</text>
</comment>
<dbReference type="InterPro" id="IPR023346">
    <property type="entry name" value="Lysozyme-like_dom_sf"/>
</dbReference>
<dbReference type="PIRSF" id="PIRSF001065">
    <property type="entry name" value="Lysozyme_g"/>
    <property type="match status" value="1"/>
</dbReference>
<keyword evidence="5" id="KW-0081">Bacteriolytic enzyme</keyword>
<sequence length="151" mass="16607">MANTDLVHMDQYKTKILNVGRKLCVDSALIAGIISQETRAGTGLVNGWGDNGNAWGLMQVDVRWHNVVGAWDSEEHLIQGTDILTYMIGEIKRKFPEWTADQQLKGGIAAYNAGPGSVTSYPNVDSGTYSQDYSNDVVARAVFYRNNGYVC</sequence>
<dbReference type="AlphaFoldDB" id="A0AAV7NQR6"/>
<evidence type="ECO:0000256" key="6">
    <source>
        <dbReference type="ARBA" id="ARBA00023295"/>
    </source>
</evidence>
<evidence type="ECO:0000256" key="3">
    <source>
        <dbReference type="ARBA" id="ARBA00012732"/>
    </source>
</evidence>
<evidence type="ECO:0000313" key="9">
    <source>
        <dbReference type="EMBL" id="KAJ1118418.1"/>
    </source>
</evidence>
<dbReference type="Gene3D" id="1.10.530.10">
    <property type="match status" value="1"/>
</dbReference>
<evidence type="ECO:0000256" key="8">
    <source>
        <dbReference type="PIRSR" id="PIRSR001065-1"/>
    </source>
</evidence>
<dbReference type="GO" id="GO:0031640">
    <property type="term" value="P:killing of cells of another organism"/>
    <property type="evidence" value="ECO:0007669"/>
    <property type="project" value="UniProtKB-KW"/>
</dbReference>
<dbReference type="GO" id="GO:0005576">
    <property type="term" value="C:extracellular region"/>
    <property type="evidence" value="ECO:0007669"/>
    <property type="project" value="TreeGrafter"/>
</dbReference>
<protein>
    <recommendedName>
        <fullName evidence="4">Lysozyme g</fullName>
        <ecNumber evidence="3">3.2.1.17</ecNumber>
    </recommendedName>
    <alternativeName>
        <fullName evidence="7">1,4-beta-N-acetylmuramidase</fullName>
    </alternativeName>
</protein>
<organism evidence="9 10">
    <name type="scientific">Pleurodeles waltl</name>
    <name type="common">Iberian ribbed newt</name>
    <dbReference type="NCBI Taxonomy" id="8319"/>
    <lineage>
        <taxon>Eukaryota</taxon>
        <taxon>Metazoa</taxon>
        <taxon>Chordata</taxon>
        <taxon>Craniata</taxon>
        <taxon>Vertebrata</taxon>
        <taxon>Euteleostomi</taxon>
        <taxon>Amphibia</taxon>
        <taxon>Batrachia</taxon>
        <taxon>Caudata</taxon>
        <taxon>Salamandroidea</taxon>
        <taxon>Salamandridae</taxon>
        <taxon>Pleurodelinae</taxon>
        <taxon>Pleurodeles</taxon>
    </lineage>
</organism>
<dbReference type="CDD" id="cd01021">
    <property type="entry name" value="GEWL"/>
    <property type="match status" value="1"/>
</dbReference>
<dbReference type="PANTHER" id="PTHR31698">
    <property type="entry name" value="LYSOZYME G FAMILY MEMBER"/>
    <property type="match status" value="1"/>
</dbReference>
<dbReference type="EMBL" id="JANPWB010000012">
    <property type="protein sequence ID" value="KAJ1118418.1"/>
    <property type="molecule type" value="Genomic_DNA"/>
</dbReference>
<keyword evidence="10" id="KW-1185">Reference proteome</keyword>
<dbReference type="EC" id="3.2.1.17" evidence="3"/>
<dbReference type="GO" id="GO:0003796">
    <property type="term" value="F:lysozyme activity"/>
    <property type="evidence" value="ECO:0007669"/>
    <property type="project" value="UniProtKB-EC"/>
</dbReference>
<evidence type="ECO:0000256" key="7">
    <source>
        <dbReference type="ARBA" id="ARBA00031262"/>
    </source>
</evidence>
<dbReference type="PRINTS" id="PR00749">
    <property type="entry name" value="LYSOZYMEG"/>
</dbReference>
<dbReference type="GO" id="GO:0050830">
    <property type="term" value="P:defense response to Gram-positive bacterium"/>
    <property type="evidence" value="ECO:0007669"/>
    <property type="project" value="TreeGrafter"/>
</dbReference>
<comment type="catalytic activity">
    <reaction evidence="1">
        <text>Hydrolysis of (1-&gt;4)-beta-linkages between N-acetylmuramic acid and N-acetyl-D-glucosamine residues in a peptidoglycan and between N-acetyl-D-glucosamine residues in chitodextrins.</text>
        <dbReference type="EC" id="3.2.1.17"/>
    </reaction>
</comment>
<keyword evidence="6" id="KW-0378">Hydrolase</keyword>
<comment type="similarity">
    <text evidence="2">Belongs to the glycosyl hydrolase 23 family.</text>
</comment>
<keyword evidence="5" id="KW-0929">Antimicrobial</keyword>
<proteinExistence type="inferred from homology"/>
<gene>
    <name evidence="9" type="ORF">NDU88_006609</name>
</gene>
<dbReference type="PANTHER" id="PTHR31698:SF8">
    <property type="entry name" value="LYSOZYME G-RELATED"/>
    <property type="match status" value="1"/>
</dbReference>
<dbReference type="SUPFAM" id="SSF53955">
    <property type="entry name" value="Lysozyme-like"/>
    <property type="match status" value="1"/>
</dbReference>
<dbReference type="GO" id="GO:0009253">
    <property type="term" value="P:peptidoglycan catabolic process"/>
    <property type="evidence" value="ECO:0007669"/>
    <property type="project" value="InterPro"/>
</dbReference>
<name>A0AAV7NQR6_PLEWA</name>
<evidence type="ECO:0000256" key="1">
    <source>
        <dbReference type="ARBA" id="ARBA00000632"/>
    </source>
</evidence>